<evidence type="ECO:0008006" key="5">
    <source>
        <dbReference type="Google" id="ProtNLM"/>
    </source>
</evidence>
<name>A0A0C2T2J1_AMAMK</name>
<sequence>MPQWFQCRFGIVFYTFCLSLRGGKLTWTEEKDEQDEHTSSTIALRKHDEANGYPTPV</sequence>
<accession>A0A0C2T2J1</accession>
<evidence type="ECO:0000256" key="2">
    <source>
        <dbReference type="SAM" id="SignalP"/>
    </source>
</evidence>
<feature type="region of interest" description="Disordered" evidence="1">
    <location>
        <begin position="29"/>
        <end position="57"/>
    </location>
</feature>
<proteinExistence type="predicted"/>
<evidence type="ECO:0000313" key="4">
    <source>
        <dbReference type="Proteomes" id="UP000054549"/>
    </source>
</evidence>
<keyword evidence="4" id="KW-1185">Reference proteome</keyword>
<dbReference type="HOGENOM" id="CLU_2996125_0_0_1"/>
<dbReference type="InParanoid" id="A0A0C2T2J1"/>
<feature type="chain" id="PRO_5002155835" description="Secreted protein" evidence="2">
    <location>
        <begin position="20"/>
        <end position="57"/>
    </location>
</feature>
<dbReference type="EMBL" id="KN818294">
    <property type="protein sequence ID" value="KIL60694.1"/>
    <property type="molecule type" value="Genomic_DNA"/>
</dbReference>
<evidence type="ECO:0000313" key="3">
    <source>
        <dbReference type="EMBL" id="KIL60694.1"/>
    </source>
</evidence>
<protein>
    <recommendedName>
        <fullName evidence="5">Secreted protein</fullName>
    </recommendedName>
</protein>
<feature type="signal peptide" evidence="2">
    <location>
        <begin position="1"/>
        <end position="19"/>
    </location>
</feature>
<evidence type="ECO:0000256" key="1">
    <source>
        <dbReference type="SAM" id="MobiDB-lite"/>
    </source>
</evidence>
<reference evidence="3 4" key="1">
    <citation type="submission" date="2014-04" db="EMBL/GenBank/DDBJ databases">
        <title>Evolutionary Origins and Diversification of the Mycorrhizal Mutualists.</title>
        <authorList>
            <consortium name="DOE Joint Genome Institute"/>
            <consortium name="Mycorrhizal Genomics Consortium"/>
            <person name="Kohler A."/>
            <person name="Kuo A."/>
            <person name="Nagy L.G."/>
            <person name="Floudas D."/>
            <person name="Copeland A."/>
            <person name="Barry K.W."/>
            <person name="Cichocki N."/>
            <person name="Veneault-Fourrey C."/>
            <person name="LaButti K."/>
            <person name="Lindquist E.A."/>
            <person name="Lipzen A."/>
            <person name="Lundell T."/>
            <person name="Morin E."/>
            <person name="Murat C."/>
            <person name="Riley R."/>
            <person name="Ohm R."/>
            <person name="Sun H."/>
            <person name="Tunlid A."/>
            <person name="Henrissat B."/>
            <person name="Grigoriev I.V."/>
            <person name="Hibbett D.S."/>
            <person name="Martin F."/>
        </authorList>
    </citation>
    <scope>NUCLEOTIDE SEQUENCE [LARGE SCALE GENOMIC DNA]</scope>
    <source>
        <strain evidence="3 4">Koide BX008</strain>
    </source>
</reference>
<organism evidence="3 4">
    <name type="scientific">Amanita muscaria (strain Koide BX008)</name>
    <dbReference type="NCBI Taxonomy" id="946122"/>
    <lineage>
        <taxon>Eukaryota</taxon>
        <taxon>Fungi</taxon>
        <taxon>Dikarya</taxon>
        <taxon>Basidiomycota</taxon>
        <taxon>Agaricomycotina</taxon>
        <taxon>Agaricomycetes</taxon>
        <taxon>Agaricomycetidae</taxon>
        <taxon>Agaricales</taxon>
        <taxon>Pluteineae</taxon>
        <taxon>Amanitaceae</taxon>
        <taxon>Amanita</taxon>
    </lineage>
</organism>
<gene>
    <name evidence="3" type="ORF">M378DRAFT_13947</name>
</gene>
<dbReference type="Proteomes" id="UP000054549">
    <property type="component" value="Unassembled WGS sequence"/>
</dbReference>
<dbReference type="AlphaFoldDB" id="A0A0C2T2J1"/>
<keyword evidence="2" id="KW-0732">Signal</keyword>